<evidence type="ECO:0000313" key="3">
    <source>
        <dbReference type="Proteomes" id="UP000322918"/>
    </source>
</evidence>
<evidence type="ECO:0000313" key="2">
    <source>
        <dbReference type="EMBL" id="KAA8478434.1"/>
    </source>
</evidence>
<accession>A0A5M9H032</accession>
<protein>
    <submittedName>
        <fullName evidence="2">Uncharacterized protein</fullName>
    </submittedName>
</protein>
<comment type="caution">
    <text evidence="2">The sequence shown here is derived from an EMBL/GenBank/DDBJ whole genome shotgun (WGS) entry which is preliminary data.</text>
</comment>
<dbReference type="RefSeq" id="WP_141813441.1">
    <property type="nucleotide sequence ID" value="NZ_VFPL01000001.1"/>
</dbReference>
<organism evidence="2 3">
    <name type="scientific">Arcticibacter tournemirensis</name>
    <dbReference type="NCBI Taxonomy" id="699437"/>
    <lineage>
        <taxon>Bacteria</taxon>
        <taxon>Pseudomonadati</taxon>
        <taxon>Bacteroidota</taxon>
        <taxon>Sphingobacteriia</taxon>
        <taxon>Sphingobacteriales</taxon>
        <taxon>Sphingobacteriaceae</taxon>
        <taxon>Arcticibacter</taxon>
    </lineage>
</organism>
<name>A0A5M9H032_9SPHI</name>
<sequence>MSFFDYIFYRITFYYKRKKDLSPETAGSLIVSLLQFFFILDIFILVRIFYEYTIPSGFSKVWALPLIVVLGVMNWYRYEKKSLYPELRRTWKDEDPSRKRKRGRLIVWSLIILLTIPVFYGLIRHNMIGGKSFFG</sequence>
<evidence type="ECO:0000256" key="1">
    <source>
        <dbReference type="SAM" id="Phobius"/>
    </source>
</evidence>
<keyword evidence="3" id="KW-1185">Reference proteome</keyword>
<feature type="transmembrane region" description="Helical" evidence="1">
    <location>
        <begin position="62"/>
        <end position="78"/>
    </location>
</feature>
<keyword evidence="1" id="KW-1133">Transmembrane helix</keyword>
<reference evidence="2 3" key="1">
    <citation type="submission" date="2019-09" db="EMBL/GenBank/DDBJ databases">
        <title>Pararcticibacter amylolyticus gen. nov., sp. nov., isolated from a rottenly hemp rope, and reclassification of Pedobacter tournemirensis as Pararcticibacter tournemirensis comb. nov.</title>
        <authorList>
            <person name="Cai Y."/>
        </authorList>
    </citation>
    <scope>NUCLEOTIDE SEQUENCE [LARGE SCALE GENOMIC DNA]</scope>
    <source>
        <strain evidence="2 3">TF5-37.2-LB10</strain>
    </source>
</reference>
<dbReference type="AlphaFoldDB" id="A0A5M9H032"/>
<proteinExistence type="predicted"/>
<keyword evidence="1" id="KW-0812">Transmembrane</keyword>
<gene>
    <name evidence="2" type="ORF">F1649_17750</name>
</gene>
<dbReference type="Proteomes" id="UP000322918">
    <property type="component" value="Unassembled WGS sequence"/>
</dbReference>
<dbReference type="OrthoDB" id="982174at2"/>
<feature type="transmembrane region" description="Helical" evidence="1">
    <location>
        <begin position="105"/>
        <end position="123"/>
    </location>
</feature>
<feature type="transmembrane region" description="Helical" evidence="1">
    <location>
        <begin position="26"/>
        <end position="50"/>
    </location>
</feature>
<keyword evidence="1" id="KW-0472">Membrane</keyword>
<dbReference type="EMBL" id="VWNE01000033">
    <property type="protein sequence ID" value="KAA8478434.1"/>
    <property type="molecule type" value="Genomic_DNA"/>
</dbReference>